<keyword evidence="5" id="KW-1185">Reference proteome</keyword>
<dbReference type="InterPro" id="IPR012340">
    <property type="entry name" value="NA-bd_OB-fold"/>
</dbReference>
<evidence type="ECO:0000256" key="3">
    <source>
        <dbReference type="SAM" id="MobiDB-lite"/>
    </source>
</evidence>
<dbReference type="Proteomes" id="UP001501470">
    <property type="component" value="Unassembled WGS sequence"/>
</dbReference>
<feature type="region of interest" description="Disordered" evidence="3">
    <location>
        <begin position="1"/>
        <end position="23"/>
    </location>
</feature>
<protein>
    <recommendedName>
        <fullName evidence="6">Single-stranded DNA-binding protein</fullName>
    </recommendedName>
</protein>
<name>A0ABP4MV46_9ACTN</name>
<evidence type="ECO:0008006" key="6">
    <source>
        <dbReference type="Google" id="ProtNLM"/>
    </source>
</evidence>
<evidence type="ECO:0000313" key="5">
    <source>
        <dbReference type="Proteomes" id="UP001501470"/>
    </source>
</evidence>
<organism evidence="4 5">
    <name type="scientific">Dactylosporangium maewongense</name>
    <dbReference type="NCBI Taxonomy" id="634393"/>
    <lineage>
        <taxon>Bacteria</taxon>
        <taxon>Bacillati</taxon>
        <taxon>Actinomycetota</taxon>
        <taxon>Actinomycetes</taxon>
        <taxon>Micromonosporales</taxon>
        <taxon>Micromonosporaceae</taxon>
        <taxon>Dactylosporangium</taxon>
    </lineage>
</organism>
<comment type="caution">
    <text evidence="4">The sequence shown here is derived from an EMBL/GenBank/DDBJ whole genome shotgun (WGS) entry which is preliminary data.</text>
</comment>
<gene>
    <name evidence="4" type="ORF">GCM10009827_083780</name>
</gene>
<evidence type="ECO:0000256" key="1">
    <source>
        <dbReference type="ARBA" id="ARBA00023125"/>
    </source>
</evidence>
<evidence type="ECO:0000313" key="4">
    <source>
        <dbReference type="EMBL" id="GAA1550360.1"/>
    </source>
</evidence>
<dbReference type="SUPFAM" id="SSF50249">
    <property type="entry name" value="Nucleic acid-binding proteins"/>
    <property type="match status" value="1"/>
</dbReference>
<feature type="compositionally biased region" description="Polar residues" evidence="3">
    <location>
        <begin position="139"/>
        <end position="148"/>
    </location>
</feature>
<dbReference type="EMBL" id="BAAAQD010000021">
    <property type="protein sequence ID" value="GAA1550360.1"/>
    <property type="molecule type" value="Genomic_DNA"/>
</dbReference>
<evidence type="ECO:0000256" key="2">
    <source>
        <dbReference type="PROSITE-ProRule" id="PRU00252"/>
    </source>
</evidence>
<proteinExistence type="predicted"/>
<dbReference type="InterPro" id="IPR000424">
    <property type="entry name" value="Primosome_PriB/ssb"/>
</dbReference>
<dbReference type="PROSITE" id="PS50935">
    <property type="entry name" value="SSB"/>
    <property type="match status" value="1"/>
</dbReference>
<feature type="region of interest" description="Disordered" evidence="3">
    <location>
        <begin position="129"/>
        <end position="216"/>
    </location>
</feature>
<keyword evidence="1 2" id="KW-0238">DNA-binding</keyword>
<reference evidence="5" key="1">
    <citation type="journal article" date="2019" name="Int. J. Syst. Evol. Microbiol.">
        <title>The Global Catalogue of Microorganisms (GCM) 10K type strain sequencing project: providing services to taxonomists for standard genome sequencing and annotation.</title>
        <authorList>
            <consortium name="The Broad Institute Genomics Platform"/>
            <consortium name="The Broad Institute Genome Sequencing Center for Infectious Disease"/>
            <person name="Wu L."/>
            <person name="Ma J."/>
        </authorList>
    </citation>
    <scope>NUCLEOTIDE SEQUENCE [LARGE SCALE GENOMIC DNA]</scope>
    <source>
        <strain evidence="5">JCM 15933</strain>
    </source>
</reference>
<dbReference type="Gene3D" id="2.40.50.140">
    <property type="entry name" value="Nucleic acid-binding proteins"/>
    <property type="match status" value="1"/>
</dbReference>
<feature type="compositionally biased region" description="Basic and acidic residues" evidence="3">
    <location>
        <begin position="149"/>
        <end position="167"/>
    </location>
</feature>
<accession>A0ABP4MV46</accession>
<sequence>MSLTVTGRARLVTDPKHGRTGAGKPWANAVLRVVNYKKTDAGWEEHSSFVCTAVAFEDLAFKLAEFVKGDEVEFAGRVRELKVWTPERGEPRAQLGLSLDEVTAVPRRGNASRNQTNASAQRIRAMTYTRSQLDDIPAENTQNRAEQGSSRRPEKAQGSSRTRDKAASDPWPRPALATDEGKPRGAQHHSAPHAPRGQSAVVTNLHEHVARRRNAS</sequence>